<accession>A0A8K0DJG7</accession>
<comment type="caution">
    <text evidence="1">The sequence shown here is derived from an EMBL/GenBank/DDBJ whole genome shotgun (WGS) entry which is preliminary data.</text>
</comment>
<dbReference type="OrthoDB" id="10424064at2759"/>
<dbReference type="EMBL" id="VTPC01000769">
    <property type="protein sequence ID" value="KAF2904446.1"/>
    <property type="molecule type" value="Genomic_DNA"/>
</dbReference>
<reference evidence="1" key="1">
    <citation type="submission" date="2019-08" db="EMBL/GenBank/DDBJ databases">
        <title>The genome of the North American firefly Photinus pyralis.</title>
        <authorList>
            <consortium name="Photinus pyralis genome working group"/>
            <person name="Fallon T.R."/>
            <person name="Sander Lower S.E."/>
            <person name="Weng J.-K."/>
        </authorList>
    </citation>
    <scope>NUCLEOTIDE SEQUENCE</scope>
    <source>
        <strain evidence="1">TRF0915ILg1</strain>
        <tissue evidence="1">Whole body</tissue>
    </source>
</reference>
<evidence type="ECO:0000313" key="1">
    <source>
        <dbReference type="EMBL" id="KAF2904446.1"/>
    </source>
</evidence>
<dbReference type="AlphaFoldDB" id="A0A8K0DJG7"/>
<name>A0A8K0DJG7_IGNLU</name>
<evidence type="ECO:0000313" key="2">
    <source>
        <dbReference type="Proteomes" id="UP000801492"/>
    </source>
</evidence>
<proteinExistence type="predicted"/>
<sequence length="395" mass="46006">MNFIDYIKDQQNNLRSEKYVQMLWCKVTDNPEEEICVTLEDEEIFQNHIPVEFTKFLKKCVRKLRDIKIDEESVEWDKLDKKYFSALLYYALQHEDVTMDNTLYAANIFFLINAICPSGRHFFYKVLYLKIMEVLKEFNTSQDMTGAGIIMYLMDDFKTFLTKCSISEDLIVPTVSVLHDYTYCCNEVFENIDLNISFENLGYIAFVSLKALVEQLSSQKNNDKKLFPILLALTSNLKSATNISRTVRLAHQRNVRLFIKGNFNKFSSRSFCLVTDMLKYVYLHSEYDDFDGIAQIIQQLPGEAHRNFLTFFQNSLLCDNVEFRRNSLNMVLPILNHPAEHETNEKRSARSEILINSVVKLCADKDRDIQQRALRILSEYSDSSAGCSILQVSLI</sequence>
<dbReference type="Proteomes" id="UP000801492">
    <property type="component" value="Unassembled WGS sequence"/>
</dbReference>
<protein>
    <submittedName>
        <fullName evidence="1">Uncharacterized protein</fullName>
    </submittedName>
</protein>
<organism evidence="1 2">
    <name type="scientific">Ignelater luminosus</name>
    <name type="common">Cucubano</name>
    <name type="synonym">Pyrophorus luminosus</name>
    <dbReference type="NCBI Taxonomy" id="2038154"/>
    <lineage>
        <taxon>Eukaryota</taxon>
        <taxon>Metazoa</taxon>
        <taxon>Ecdysozoa</taxon>
        <taxon>Arthropoda</taxon>
        <taxon>Hexapoda</taxon>
        <taxon>Insecta</taxon>
        <taxon>Pterygota</taxon>
        <taxon>Neoptera</taxon>
        <taxon>Endopterygota</taxon>
        <taxon>Coleoptera</taxon>
        <taxon>Polyphaga</taxon>
        <taxon>Elateriformia</taxon>
        <taxon>Elateroidea</taxon>
        <taxon>Elateridae</taxon>
        <taxon>Agrypninae</taxon>
        <taxon>Pyrophorini</taxon>
        <taxon>Ignelater</taxon>
    </lineage>
</organism>
<gene>
    <name evidence="1" type="ORF">ILUMI_01727</name>
</gene>
<keyword evidence="2" id="KW-1185">Reference proteome</keyword>